<evidence type="ECO:0000313" key="3">
    <source>
        <dbReference type="Proteomes" id="UP000196435"/>
    </source>
</evidence>
<dbReference type="RefSeq" id="WP_086954740.1">
    <property type="nucleotide sequence ID" value="NZ_CAWNQC010000146.1"/>
</dbReference>
<gene>
    <name evidence="1" type="ORF">Xinn_02221</name>
    <name evidence="2" type="ORF">XIS1_1120035</name>
</gene>
<evidence type="ECO:0000313" key="1">
    <source>
        <dbReference type="EMBL" id="PHM35657.1"/>
    </source>
</evidence>
<dbReference type="PANTHER" id="PTHR15394">
    <property type="entry name" value="SERINE HYDROLASE RBBP9"/>
    <property type="match status" value="1"/>
</dbReference>
<keyword evidence="4" id="KW-1185">Reference proteome</keyword>
<evidence type="ECO:0000313" key="2">
    <source>
        <dbReference type="EMBL" id="SIP71331.1"/>
    </source>
</evidence>
<dbReference type="EMBL" id="FTLG01000016">
    <property type="protein sequence ID" value="SIP71331.1"/>
    <property type="molecule type" value="Genomic_DNA"/>
</dbReference>
<dbReference type="Gene3D" id="3.40.50.1820">
    <property type="entry name" value="alpha/beta hydrolase"/>
    <property type="match status" value="1"/>
</dbReference>
<reference evidence="2" key="2">
    <citation type="submission" date="2016-12" db="EMBL/GenBank/DDBJ databases">
        <authorList>
            <person name="Song W.-J."/>
            <person name="Kurnit D.M."/>
        </authorList>
    </citation>
    <scope>NUCLEOTIDE SEQUENCE [LARGE SCALE GENOMIC DNA]</scope>
    <source>
        <strain evidence="2">HGB1681</strain>
    </source>
</reference>
<dbReference type="AlphaFoldDB" id="A0A1N6MR62"/>
<dbReference type="InterPro" id="IPR010662">
    <property type="entry name" value="RBBP9/YdeN"/>
</dbReference>
<sequence>MAAKTFLIVPGYTNSGPDHWQSHLERKYQNVIRVQQDDWLSPVREKWLHRLNETIEKTSGEIFLIGHSCGAVTITQWAKEKNCNRVTGALLVAPADIDSPDAPSEIHVQRPLPTMPLPFPTTLVCSDNDEFLSLEKAHSLAESWQTELVVLSGAGHIHTAAGYGEWPAGEKLINRISGNNLIPYK</sequence>
<dbReference type="Proteomes" id="UP000224871">
    <property type="component" value="Unassembled WGS sequence"/>
</dbReference>
<dbReference type="PANTHER" id="PTHR15394:SF3">
    <property type="entry name" value="SERINE HYDROLASE RBBP9"/>
    <property type="match status" value="1"/>
</dbReference>
<dbReference type="InterPro" id="IPR029058">
    <property type="entry name" value="AB_hydrolase_fold"/>
</dbReference>
<dbReference type="Pfam" id="PF06821">
    <property type="entry name" value="Ser_hydrolase"/>
    <property type="match status" value="1"/>
</dbReference>
<dbReference type="SUPFAM" id="SSF53474">
    <property type="entry name" value="alpha/beta-Hydrolases"/>
    <property type="match status" value="1"/>
</dbReference>
<proteinExistence type="predicted"/>
<reference evidence="3" key="1">
    <citation type="submission" date="2016-12" db="EMBL/GenBank/DDBJ databases">
        <authorList>
            <person name="Gaudriault S."/>
        </authorList>
    </citation>
    <scope>NUCLEOTIDE SEQUENCE [LARGE SCALE GENOMIC DNA]</scope>
    <source>
        <strain evidence="3">HGB1681 (deposited as PTA-6826 in the American Type Culture Collection)</strain>
    </source>
</reference>
<reference evidence="1 4" key="3">
    <citation type="journal article" date="2017" name="Nat. Microbiol.">
        <title>Natural product diversity associated with the nematode symbionts Photorhabdus and Xenorhabdus.</title>
        <authorList>
            <person name="Tobias N.J."/>
            <person name="Wolff H."/>
            <person name="Djahanschiri B."/>
            <person name="Grundmann F."/>
            <person name="Kronenwerth M."/>
            <person name="Shi Y.M."/>
            <person name="Simonyi S."/>
            <person name="Grun P."/>
            <person name="Shapiro-Ilan D."/>
            <person name="Pidot S.J."/>
            <person name="Stinear T.P."/>
            <person name="Ebersberger I."/>
            <person name="Bode H.B."/>
        </authorList>
    </citation>
    <scope>NUCLEOTIDE SEQUENCE [LARGE SCALE GENOMIC DNA]</scope>
    <source>
        <strain evidence="1 4">DSM 16336</strain>
    </source>
</reference>
<accession>A0A1N6MR62</accession>
<name>A0A1N6MR62_9GAMM</name>
<dbReference type="OrthoDB" id="9804993at2"/>
<dbReference type="EMBL" id="NIBU01000023">
    <property type="protein sequence ID" value="PHM35657.1"/>
    <property type="molecule type" value="Genomic_DNA"/>
</dbReference>
<organism evidence="2 3">
    <name type="scientific">Xenorhabdus innexi</name>
    <dbReference type="NCBI Taxonomy" id="290109"/>
    <lineage>
        <taxon>Bacteria</taxon>
        <taxon>Pseudomonadati</taxon>
        <taxon>Pseudomonadota</taxon>
        <taxon>Gammaproteobacteria</taxon>
        <taxon>Enterobacterales</taxon>
        <taxon>Morganellaceae</taxon>
        <taxon>Xenorhabdus</taxon>
    </lineage>
</organism>
<evidence type="ECO:0000313" key="4">
    <source>
        <dbReference type="Proteomes" id="UP000224871"/>
    </source>
</evidence>
<dbReference type="GO" id="GO:0016787">
    <property type="term" value="F:hydrolase activity"/>
    <property type="evidence" value="ECO:0007669"/>
    <property type="project" value="InterPro"/>
</dbReference>
<protein>
    <submittedName>
        <fullName evidence="1">Esterase</fullName>
    </submittedName>
</protein>
<dbReference type="Proteomes" id="UP000196435">
    <property type="component" value="Unassembled WGS sequence"/>
</dbReference>